<proteinExistence type="predicted"/>
<dbReference type="EMBL" id="MU827799">
    <property type="protein sequence ID" value="KAJ7327788.1"/>
    <property type="molecule type" value="Genomic_DNA"/>
</dbReference>
<comment type="caution">
    <text evidence="2">The sequence shown here is derived from an EMBL/GenBank/DDBJ whole genome shotgun (WGS) entry which is preliminary data.</text>
</comment>
<dbReference type="Proteomes" id="UP001163046">
    <property type="component" value="Unassembled WGS sequence"/>
</dbReference>
<keyword evidence="3" id="KW-1185">Reference proteome</keyword>
<sequence>MMEFDADGCAMKEIQELIERFESLQKNITEKREFFHRVTGKWHKFAEQKHKMNSFFKNTQGIVTKRQVKNADDCKSKLKSASCEWSTRKWNQAKFKVGVKQQALEQVANEFEVLEKDKQEIQQWISDVKKELSTTADEEDQNPEVVVRRRKLKNEVASREKQLKRLSLQALKLVEDFSDNVEVDVSESFQPFFQEWGSVQELAGIPLGRTTKGDTGETQTTSVRPAAVQRSRR</sequence>
<protein>
    <submittedName>
        <fullName evidence="2">Uncharacterized protein</fullName>
    </submittedName>
</protein>
<evidence type="ECO:0000313" key="2">
    <source>
        <dbReference type="EMBL" id="KAJ7327788.1"/>
    </source>
</evidence>
<dbReference type="SUPFAM" id="SSF46966">
    <property type="entry name" value="Spectrin repeat"/>
    <property type="match status" value="1"/>
</dbReference>
<dbReference type="Gene3D" id="1.20.58.60">
    <property type="match status" value="1"/>
</dbReference>
<evidence type="ECO:0000256" key="1">
    <source>
        <dbReference type="SAM" id="MobiDB-lite"/>
    </source>
</evidence>
<evidence type="ECO:0000313" key="3">
    <source>
        <dbReference type="Proteomes" id="UP001163046"/>
    </source>
</evidence>
<accession>A0A9X0CF46</accession>
<organism evidence="2 3">
    <name type="scientific">Desmophyllum pertusum</name>
    <dbReference type="NCBI Taxonomy" id="174260"/>
    <lineage>
        <taxon>Eukaryota</taxon>
        <taxon>Metazoa</taxon>
        <taxon>Cnidaria</taxon>
        <taxon>Anthozoa</taxon>
        <taxon>Hexacorallia</taxon>
        <taxon>Scleractinia</taxon>
        <taxon>Caryophylliina</taxon>
        <taxon>Caryophylliidae</taxon>
        <taxon>Desmophyllum</taxon>
    </lineage>
</organism>
<dbReference type="AlphaFoldDB" id="A0A9X0CF46"/>
<gene>
    <name evidence="2" type="ORF">OS493_026063</name>
</gene>
<reference evidence="2" key="1">
    <citation type="submission" date="2023-01" db="EMBL/GenBank/DDBJ databases">
        <title>Genome assembly of the deep-sea coral Lophelia pertusa.</title>
        <authorList>
            <person name="Herrera S."/>
            <person name="Cordes E."/>
        </authorList>
    </citation>
    <scope>NUCLEOTIDE SEQUENCE</scope>
    <source>
        <strain evidence="2">USNM1676648</strain>
        <tissue evidence="2">Polyp</tissue>
    </source>
</reference>
<name>A0A9X0CF46_9CNID</name>
<feature type="region of interest" description="Disordered" evidence="1">
    <location>
        <begin position="204"/>
        <end position="233"/>
    </location>
</feature>